<dbReference type="EMBL" id="CP033970">
    <property type="protein sequence ID" value="AZG16916.1"/>
    <property type="molecule type" value="Genomic_DNA"/>
</dbReference>
<reference evidence="4" key="1">
    <citation type="submission" date="2018-11" db="EMBL/GenBank/DDBJ databases">
        <title>FDA dAtabase for Regulatory Grade micrObial Sequences (FDA-ARGOS): Supporting development and validation of Infectious Disease Dx tests.</title>
        <authorList>
            <person name="Goldberg B."/>
            <person name="Campos J."/>
            <person name="Tallon L."/>
            <person name="Sadzewicz L."/>
            <person name="Zhao X."/>
            <person name="Vavikolanu K."/>
            <person name="Mehta A."/>
            <person name="Aluvathingal J."/>
            <person name="Nadendla S."/>
            <person name="Geyer C."/>
            <person name="Nandy P."/>
            <person name="Yan Y."/>
            <person name="Sichtig H."/>
        </authorList>
    </citation>
    <scope>NUCLEOTIDE SEQUENCE [LARGE SCALE GENOMIC DNA]</scope>
    <source>
        <strain evidence="4">FDAARGOS_614</strain>
    </source>
</reference>
<sequence length="141" mass="15321">MPRFPTPFSTAAALLTAAWLAGCASTPMPPPQPPRTQPTAPATITTPSQGGFSRAQLEAAGNACEKRVADAVKMRYPQPGSVMMMPDRERITQQTVNQTAVSGEGTFEPDASEEAMGFRYTCLYNVRTQRVDDVQMRYGPH</sequence>
<dbReference type="OrthoDB" id="9150628at2"/>
<keyword evidence="2" id="KW-0732">Signal</keyword>
<evidence type="ECO:0000313" key="4">
    <source>
        <dbReference type="Proteomes" id="UP000270411"/>
    </source>
</evidence>
<evidence type="ECO:0000313" key="3">
    <source>
        <dbReference type="EMBL" id="AZG16916.1"/>
    </source>
</evidence>
<feature type="chain" id="PRO_5018051406" evidence="2">
    <location>
        <begin position="25"/>
        <end position="141"/>
    </location>
</feature>
<dbReference type="RefSeq" id="WP_124686647.1">
    <property type="nucleotide sequence ID" value="NZ_CP033970.1"/>
</dbReference>
<proteinExistence type="predicted"/>
<dbReference type="Proteomes" id="UP000270411">
    <property type="component" value="Chromosome 2"/>
</dbReference>
<feature type="compositionally biased region" description="Pro residues" evidence="1">
    <location>
        <begin position="27"/>
        <end position="36"/>
    </location>
</feature>
<protein>
    <submittedName>
        <fullName evidence="3">Short-chain fatty acid transporter</fullName>
    </submittedName>
</protein>
<organism evidence="3 4">
    <name type="scientific">Cupriavidus pauculus</name>
    <dbReference type="NCBI Taxonomy" id="82633"/>
    <lineage>
        <taxon>Bacteria</taxon>
        <taxon>Pseudomonadati</taxon>
        <taxon>Pseudomonadota</taxon>
        <taxon>Betaproteobacteria</taxon>
        <taxon>Burkholderiales</taxon>
        <taxon>Burkholderiaceae</taxon>
        <taxon>Cupriavidus</taxon>
    </lineage>
</organism>
<dbReference type="AlphaFoldDB" id="A0A3G8H913"/>
<feature type="region of interest" description="Disordered" evidence="1">
    <location>
        <begin position="24"/>
        <end position="50"/>
    </location>
</feature>
<feature type="compositionally biased region" description="Low complexity" evidence="1">
    <location>
        <begin position="37"/>
        <end position="47"/>
    </location>
</feature>
<evidence type="ECO:0000256" key="1">
    <source>
        <dbReference type="SAM" id="MobiDB-lite"/>
    </source>
</evidence>
<dbReference type="KEGG" id="cpau:EHF44_26565"/>
<name>A0A3G8H913_9BURK</name>
<accession>A0A3G8H913</accession>
<gene>
    <name evidence="3" type="ORF">EHF44_26565</name>
</gene>
<feature type="signal peptide" evidence="2">
    <location>
        <begin position="1"/>
        <end position="24"/>
    </location>
</feature>
<evidence type="ECO:0000256" key="2">
    <source>
        <dbReference type="SAM" id="SignalP"/>
    </source>
</evidence>
<dbReference type="PROSITE" id="PS51257">
    <property type="entry name" value="PROKAR_LIPOPROTEIN"/>
    <property type="match status" value="1"/>
</dbReference>